<evidence type="ECO:0000313" key="2">
    <source>
        <dbReference type="Proteomes" id="UP000279594"/>
    </source>
</evidence>
<protein>
    <submittedName>
        <fullName evidence="1">Uncharacterized protein</fullName>
    </submittedName>
</protein>
<evidence type="ECO:0000313" key="1">
    <source>
        <dbReference type="EMBL" id="AYM77964.1"/>
    </source>
</evidence>
<proteinExistence type="predicted"/>
<accession>A0A3G2EDD9</accession>
<dbReference type="AlphaFoldDB" id="A0A3G2EDD9"/>
<dbReference type="EMBL" id="CP033019">
    <property type="protein sequence ID" value="AYM77964.1"/>
    <property type="molecule type" value="Genomic_DNA"/>
</dbReference>
<reference evidence="1 2" key="1">
    <citation type="submission" date="2018-10" db="EMBL/GenBank/DDBJ databases">
        <title>Effects of UV and annual dynamics of microbial communities in freshwater RAS systems.</title>
        <authorList>
            <person name="Bekkelund A.K."/>
            <person name="Hansen B.R."/>
            <person name="Stokken H."/>
            <person name="Eriksen B.F."/>
            <person name="Kashulin N.A."/>
        </authorList>
    </citation>
    <scope>NUCLEOTIDE SEQUENCE [LARGE SCALE GENOMIC DNA]</scope>
    <source>
        <strain evidence="1 2">BHSEK</strain>
    </source>
</reference>
<sequence>MARSRRPTLLAGRTGCGLLRFWLELLRQRLELLRLLLERLRQQLVLVLLQRLPLEPKRQPMLARQRMPELLPER</sequence>
<dbReference type="Proteomes" id="UP000279594">
    <property type="component" value="Chromosome"/>
</dbReference>
<organism evidence="1 2">
    <name type="scientific">Janthinobacterium agaricidamnosum</name>
    <dbReference type="NCBI Taxonomy" id="55508"/>
    <lineage>
        <taxon>Bacteria</taxon>
        <taxon>Pseudomonadati</taxon>
        <taxon>Pseudomonadota</taxon>
        <taxon>Betaproteobacteria</taxon>
        <taxon>Burkholderiales</taxon>
        <taxon>Oxalobacteraceae</taxon>
        <taxon>Janthinobacterium</taxon>
    </lineage>
</organism>
<gene>
    <name evidence="1" type="ORF">D9M09_20795</name>
</gene>
<keyword evidence="2" id="KW-1185">Reference proteome</keyword>
<name>A0A3G2EDD9_9BURK</name>